<sequence length="306" mass="32985">MSEYLRAGLRLVPPAVGWQHTIVAADVVLGDHGAVTGYSAAIGRPTLLATFPDHDVAPGSVIEALGKSAPHVDFRQSLHEQLHRAIGDYEPDQFHTVRELTSSIPDESARTLRQVFYQLMDLPEPDRAAVVRPFDPSELTIEDGIACAALVSAELSSDASVHVTRWPADVTSHHSALHEAADIHLVVRSDHPQRDLLTHAAILTHQNPPNDMHADQALAEIMANYPACRLAVVANSERTGVLRHRNGDTATAEVVDGPGDVALAGSAIHAWLASGRPWPTLPDKIVITHGPFRTSIQLSVTVPMVT</sequence>
<dbReference type="RefSeq" id="WP_233728444.1">
    <property type="nucleotide sequence ID" value="NZ_JAJVCN010000002.1"/>
</dbReference>
<proteinExistence type="predicted"/>
<dbReference type="Proteomes" id="UP001521150">
    <property type="component" value="Unassembled WGS sequence"/>
</dbReference>
<protein>
    <submittedName>
        <fullName evidence="1">Uncharacterized protein</fullName>
    </submittedName>
</protein>
<organism evidence="1 2">
    <name type="scientific">Kibdelosporangium philippinense</name>
    <dbReference type="NCBI Taxonomy" id="211113"/>
    <lineage>
        <taxon>Bacteria</taxon>
        <taxon>Bacillati</taxon>
        <taxon>Actinomycetota</taxon>
        <taxon>Actinomycetes</taxon>
        <taxon>Pseudonocardiales</taxon>
        <taxon>Pseudonocardiaceae</taxon>
        <taxon>Kibdelosporangium</taxon>
    </lineage>
</organism>
<evidence type="ECO:0000313" key="1">
    <source>
        <dbReference type="EMBL" id="MCE7007045.1"/>
    </source>
</evidence>
<comment type="caution">
    <text evidence="1">The sequence shown here is derived from an EMBL/GenBank/DDBJ whole genome shotgun (WGS) entry which is preliminary data.</text>
</comment>
<accession>A0ABS8ZJA7</accession>
<dbReference type="EMBL" id="JAJVCN010000002">
    <property type="protein sequence ID" value="MCE7007045.1"/>
    <property type="molecule type" value="Genomic_DNA"/>
</dbReference>
<gene>
    <name evidence="1" type="ORF">LWC34_30070</name>
</gene>
<name>A0ABS8ZJA7_9PSEU</name>
<reference evidence="1 2" key="1">
    <citation type="submission" date="2021-12" db="EMBL/GenBank/DDBJ databases">
        <title>Genome sequence of Kibdelosporangium philippinense ATCC 49844.</title>
        <authorList>
            <person name="Fedorov E.A."/>
            <person name="Omeragic M."/>
            <person name="Shalygina K.F."/>
            <person name="Maclea K.S."/>
        </authorList>
    </citation>
    <scope>NUCLEOTIDE SEQUENCE [LARGE SCALE GENOMIC DNA]</scope>
    <source>
        <strain evidence="1 2">ATCC 49844</strain>
    </source>
</reference>
<evidence type="ECO:0000313" key="2">
    <source>
        <dbReference type="Proteomes" id="UP001521150"/>
    </source>
</evidence>
<keyword evidence="2" id="KW-1185">Reference proteome</keyword>